<dbReference type="AlphaFoldDB" id="A0A914YS32"/>
<sequence>MCNTKIISPTAPIPKVKACDECRDIKTKFCGKFPDAIYCFNSIPNFCKPNSNLAQQETLNISNICYVPQKSFLPLPLFNNNNHSLTIAIPRFFEQESFEQYRFHKLSLFLLFPISRGKNCSSNKIFSSHSVHKNKNCIWTIPVAMPTIDAIEAKNDPFYYDDQTDMSISFSPKIIPVAENSKISVWYSVNSDFIETHQNTPLNFSLPLYSYRRDVELE</sequence>
<name>A0A914YS32_9BILA</name>
<proteinExistence type="predicted"/>
<dbReference type="Proteomes" id="UP000887577">
    <property type="component" value="Unplaced"/>
</dbReference>
<organism evidence="1 2">
    <name type="scientific">Panagrolaimus superbus</name>
    <dbReference type="NCBI Taxonomy" id="310955"/>
    <lineage>
        <taxon>Eukaryota</taxon>
        <taxon>Metazoa</taxon>
        <taxon>Ecdysozoa</taxon>
        <taxon>Nematoda</taxon>
        <taxon>Chromadorea</taxon>
        <taxon>Rhabditida</taxon>
        <taxon>Tylenchina</taxon>
        <taxon>Panagrolaimomorpha</taxon>
        <taxon>Panagrolaimoidea</taxon>
        <taxon>Panagrolaimidae</taxon>
        <taxon>Panagrolaimus</taxon>
    </lineage>
</organism>
<keyword evidence="1" id="KW-1185">Reference proteome</keyword>
<evidence type="ECO:0000313" key="1">
    <source>
        <dbReference type="Proteomes" id="UP000887577"/>
    </source>
</evidence>
<protein>
    <submittedName>
        <fullName evidence="2">Uncharacterized protein</fullName>
    </submittedName>
</protein>
<reference evidence="2" key="1">
    <citation type="submission" date="2022-11" db="UniProtKB">
        <authorList>
            <consortium name="WormBaseParasite"/>
        </authorList>
    </citation>
    <scope>IDENTIFICATION</scope>
</reference>
<accession>A0A914YS32</accession>
<dbReference type="WBParaSite" id="PSU_v2.g2463.t1">
    <property type="protein sequence ID" value="PSU_v2.g2463.t1"/>
    <property type="gene ID" value="PSU_v2.g2463"/>
</dbReference>
<evidence type="ECO:0000313" key="2">
    <source>
        <dbReference type="WBParaSite" id="PSU_v2.g2463.t1"/>
    </source>
</evidence>